<sequence>MFAFAVASIALLLLLLWLLLLLLWLLLLLLWLLLCPPATILLSAIFNNFILNLSLKIFIRRLKNHLYI</sequence>
<dbReference type="Proteomes" id="UP000005939">
    <property type="component" value="Unassembled WGS sequence"/>
</dbReference>
<gene>
    <name evidence="2" type="ORF">CIN_14620</name>
</gene>
<keyword evidence="1" id="KW-0812">Transmembrane</keyword>
<accession>G6F1G6</accession>
<feature type="transmembrane region" description="Helical" evidence="1">
    <location>
        <begin position="40"/>
        <end position="59"/>
    </location>
</feature>
<dbReference type="AlphaFoldDB" id="G6F1G6"/>
<reference evidence="2 3" key="1">
    <citation type="submission" date="2011-10" db="EMBL/GenBank/DDBJ databases">
        <title>Genome Sequence of Commensalibacter intestini A911, isolated from Drosophila gut.</title>
        <authorList>
            <person name="Lee W.-J."/>
            <person name="Kim E.-K."/>
        </authorList>
    </citation>
    <scope>NUCLEOTIDE SEQUENCE [LARGE SCALE GENOMIC DNA]</scope>
    <source>
        <strain evidence="2 3">A911</strain>
    </source>
</reference>
<evidence type="ECO:0000256" key="1">
    <source>
        <dbReference type="SAM" id="Phobius"/>
    </source>
</evidence>
<evidence type="ECO:0000313" key="3">
    <source>
        <dbReference type="Proteomes" id="UP000005939"/>
    </source>
</evidence>
<proteinExistence type="predicted"/>
<protein>
    <submittedName>
        <fullName evidence="2">Uncharacterized protein</fullName>
    </submittedName>
</protein>
<keyword evidence="1" id="KW-1133">Transmembrane helix</keyword>
<name>G6F1G6_9PROT</name>
<dbReference type="EMBL" id="AGFR01000009">
    <property type="protein sequence ID" value="EHD13270.1"/>
    <property type="molecule type" value="Genomic_DNA"/>
</dbReference>
<comment type="caution">
    <text evidence="2">The sequence shown here is derived from an EMBL/GenBank/DDBJ whole genome shotgun (WGS) entry which is preliminary data.</text>
</comment>
<organism evidence="2 3">
    <name type="scientific">Commensalibacter intestini A911</name>
    <dbReference type="NCBI Taxonomy" id="1088868"/>
    <lineage>
        <taxon>Bacteria</taxon>
        <taxon>Pseudomonadati</taxon>
        <taxon>Pseudomonadota</taxon>
        <taxon>Alphaproteobacteria</taxon>
        <taxon>Acetobacterales</taxon>
        <taxon>Acetobacteraceae</taxon>
    </lineage>
</organism>
<keyword evidence="1" id="KW-0472">Membrane</keyword>
<evidence type="ECO:0000313" key="2">
    <source>
        <dbReference type="EMBL" id="EHD13270.1"/>
    </source>
</evidence>
<feature type="transmembrane region" description="Helical" evidence="1">
    <location>
        <begin position="12"/>
        <end position="34"/>
    </location>
</feature>